<dbReference type="EMBL" id="JBEZFP010000067">
    <property type="protein sequence ID" value="MEU8136602.1"/>
    <property type="molecule type" value="Genomic_DNA"/>
</dbReference>
<dbReference type="Pfam" id="PF00296">
    <property type="entry name" value="Bac_luciferase"/>
    <property type="match status" value="1"/>
</dbReference>
<comment type="caution">
    <text evidence="2">The sequence shown here is derived from an EMBL/GenBank/DDBJ whole genome shotgun (WGS) entry which is preliminary data.</text>
</comment>
<dbReference type="Proteomes" id="UP001551482">
    <property type="component" value="Unassembled WGS sequence"/>
</dbReference>
<proteinExistence type="predicted"/>
<dbReference type="RefSeq" id="WP_358357293.1">
    <property type="nucleotide sequence ID" value="NZ_JBEZFP010000067.1"/>
</dbReference>
<dbReference type="InterPro" id="IPR050766">
    <property type="entry name" value="Bact_Lucif_Oxidored"/>
</dbReference>
<name>A0ABV3DMA9_9ACTN</name>
<protein>
    <submittedName>
        <fullName evidence="2">LLM class flavin-dependent oxidoreductase</fullName>
    </submittedName>
</protein>
<dbReference type="InterPro" id="IPR036661">
    <property type="entry name" value="Luciferase-like_sf"/>
</dbReference>
<dbReference type="PANTHER" id="PTHR30137:SF6">
    <property type="entry name" value="LUCIFERASE-LIKE MONOOXYGENASE"/>
    <property type="match status" value="1"/>
</dbReference>
<reference evidence="2 3" key="1">
    <citation type="submission" date="2024-06" db="EMBL/GenBank/DDBJ databases">
        <title>The Natural Products Discovery Center: Release of the First 8490 Sequenced Strains for Exploring Actinobacteria Biosynthetic Diversity.</title>
        <authorList>
            <person name="Kalkreuter E."/>
            <person name="Kautsar S.A."/>
            <person name="Yang D."/>
            <person name="Bader C.D."/>
            <person name="Teijaro C.N."/>
            <person name="Fluegel L."/>
            <person name="Davis C.M."/>
            <person name="Simpson J.R."/>
            <person name="Lauterbach L."/>
            <person name="Steele A.D."/>
            <person name="Gui C."/>
            <person name="Meng S."/>
            <person name="Li G."/>
            <person name="Viehrig K."/>
            <person name="Ye F."/>
            <person name="Su P."/>
            <person name="Kiefer A.F."/>
            <person name="Nichols A."/>
            <person name="Cepeda A.J."/>
            <person name="Yan W."/>
            <person name="Fan B."/>
            <person name="Jiang Y."/>
            <person name="Adhikari A."/>
            <person name="Zheng C.-J."/>
            <person name="Schuster L."/>
            <person name="Cowan T.M."/>
            <person name="Smanski M.J."/>
            <person name="Chevrette M.G."/>
            <person name="De Carvalho L.P.S."/>
            <person name="Shen B."/>
        </authorList>
    </citation>
    <scope>NUCLEOTIDE SEQUENCE [LARGE SCALE GENOMIC DNA]</scope>
    <source>
        <strain evidence="2 3">NPDC048946</strain>
    </source>
</reference>
<organism evidence="2 3">
    <name type="scientific">Streptodolium elevatio</name>
    <dbReference type="NCBI Taxonomy" id="3157996"/>
    <lineage>
        <taxon>Bacteria</taxon>
        <taxon>Bacillati</taxon>
        <taxon>Actinomycetota</taxon>
        <taxon>Actinomycetes</taxon>
        <taxon>Kitasatosporales</taxon>
        <taxon>Streptomycetaceae</taxon>
        <taxon>Streptodolium</taxon>
    </lineage>
</organism>
<accession>A0ABV3DMA9</accession>
<sequence length="328" mass="35792">MAVFALRFDFRNPAFAGTTMGERYGAALDMVSWAEERGFMMVVLSEHHASEDGYLPRPLPMAAAVASRTKNMMVNIAAIPAPLHDPLHMAEELAVVDLISQGRVSVVLANGYAAHEFDMFDRSLKDRAKLTTEMVHTLRAAWTGEPFEFRGRTVRVTPTPFQPGGPAIVLGGSVEAAARRAARIADGFMPSNPGLWEFYRDEKLKLGQEDPGPYFGGDTGFLHLSKDPDADWERIAPFAMHEVNAYGAMMAEAGTAGTDAGGYEPVGSAEELKKTGQYRVITPEQYVDELKAMGDAAFGLFHPMMGGIPPQLAWESLKLLETDVIPNL</sequence>
<dbReference type="Gene3D" id="3.20.20.30">
    <property type="entry name" value="Luciferase-like domain"/>
    <property type="match status" value="1"/>
</dbReference>
<evidence type="ECO:0000313" key="3">
    <source>
        <dbReference type="Proteomes" id="UP001551482"/>
    </source>
</evidence>
<gene>
    <name evidence="2" type="ORF">AB0C36_24210</name>
</gene>
<evidence type="ECO:0000259" key="1">
    <source>
        <dbReference type="Pfam" id="PF00296"/>
    </source>
</evidence>
<dbReference type="SUPFAM" id="SSF51679">
    <property type="entry name" value="Bacterial luciferase-like"/>
    <property type="match status" value="1"/>
</dbReference>
<dbReference type="InterPro" id="IPR011251">
    <property type="entry name" value="Luciferase-like_dom"/>
</dbReference>
<feature type="domain" description="Luciferase-like" evidence="1">
    <location>
        <begin position="18"/>
        <end position="244"/>
    </location>
</feature>
<dbReference type="PANTHER" id="PTHR30137">
    <property type="entry name" value="LUCIFERASE-LIKE MONOOXYGENASE"/>
    <property type="match status" value="1"/>
</dbReference>
<keyword evidence="3" id="KW-1185">Reference proteome</keyword>
<evidence type="ECO:0000313" key="2">
    <source>
        <dbReference type="EMBL" id="MEU8136602.1"/>
    </source>
</evidence>